<dbReference type="GO" id="GO:0005975">
    <property type="term" value="P:carbohydrate metabolic process"/>
    <property type="evidence" value="ECO:0007669"/>
    <property type="project" value="InterPro"/>
</dbReference>
<protein>
    <recommendedName>
        <fullName evidence="1">Glycoside hydrolase family 65 N-terminal domain-containing protein</fullName>
    </recommendedName>
</protein>
<dbReference type="SUPFAM" id="SSF74650">
    <property type="entry name" value="Galactose mutarotase-like"/>
    <property type="match status" value="1"/>
</dbReference>
<dbReference type="AlphaFoldDB" id="A0A0R3LN65"/>
<dbReference type="EMBL" id="LLXX01000067">
    <property type="protein sequence ID" value="KRR09207.1"/>
    <property type="molecule type" value="Genomic_DNA"/>
</dbReference>
<dbReference type="RefSeq" id="WP_057850344.1">
    <property type="nucleotide sequence ID" value="NZ_LLXX01000067.1"/>
</dbReference>
<feature type="domain" description="Glycoside hydrolase family 65 N-terminal" evidence="1">
    <location>
        <begin position="22"/>
        <end position="130"/>
    </location>
</feature>
<name>A0A0R3LN65_9BRAD</name>
<sequence>MIRHERLKPPSHDYPADEWNVIEKGFRPEFLAQMETIMALGNGYLGMRGCPEEGGPNVENGTLINGFYETWPIVYGEEAYGFAKTGQTICNVTDSKIIKLFVDDEPFWLPNANLLSYDRRLNMKSGTLARCGWRLAFSL</sequence>
<accession>A0A0R3LN65</accession>
<gene>
    <name evidence="2" type="ORF">CP49_09500</name>
</gene>
<evidence type="ECO:0000313" key="3">
    <source>
        <dbReference type="Proteomes" id="UP000051913"/>
    </source>
</evidence>
<dbReference type="InterPro" id="IPR037018">
    <property type="entry name" value="GH65_N"/>
</dbReference>
<organism evidence="2 3">
    <name type="scientific">Bradyrhizobium valentinum</name>
    <dbReference type="NCBI Taxonomy" id="1518501"/>
    <lineage>
        <taxon>Bacteria</taxon>
        <taxon>Pseudomonadati</taxon>
        <taxon>Pseudomonadota</taxon>
        <taxon>Alphaproteobacteria</taxon>
        <taxon>Hyphomicrobiales</taxon>
        <taxon>Nitrobacteraceae</taxon>
        <taxon>Bradyrhizobium</taxon>
    </lineage>
</organism>
<dbReference type="Pfam" id="PF03636">
    <property type="entry name" value="Glyco_hydro_65N"/>
    <property type="match status" value="1"/>
</dbReference>
<reference evidence="2 3" key="1">
    <citation type="submission" date="2014-03" db="EMBL/GenBank/DDBJ databases">
        <title>Bradyrhizobium valentinum sp. nov., isolated from effective nodules of Lupinus mariae-josephae, a lupine endemic of basic-lime soils in Eastern Spain.</title>
        <authorList>
            <person name="Duran D."/>
            <person name="Rey L."/>
            <person name="Navarro A."/>
            <person name="Busquets A."/>
            <person name="Imperial J."/>
            <person name="Ruiz-Argueso T."/>
        </authorList>
    </citation>
    <scope>NUCLEOTIDE SEQUENCE [LARGE SCALE GENOMIC DNA]</scope>
    <source>
        <strain evidence="2 3">LmjM3</strain>
    </source>
</reference>
<dbReference type="GO" id="GO:0003824">
    <property type="term" value="F:catalytic activity"/>
    <property type="evidence" value="ECO:0007669"/>
    <property type="project" value="InterPro"/>
</dbReference>
<keyword evidence="3" id="KW-1185">Reference proteome</keyword>
<dbReference type="InterPro" id="IPR011013">
    <property type="entry name" value="Gal_mutarotase_sf_dom"/>
</dbReference>
<dbReference type="Gene3D" id="2.70.98.40">
    <property type="entry name" value="Glycoside hydrolase, family 65, N-terminal domain"/>
    <property type="match status" value="1"/>
</dbReference>
<dbReference type="Proteomes" id="UP000051913">
    <property type="component" value="Unassembled WGS sequence"/>
</dbReference>
<proteinExistence type="predicted"/>
<dbReference type="STRING" id="1518501.CQ10_05925"/>
<dbReference type="GO" id="GO:0030246">
    <property type="term" value="F:carbohydrate binding"/>
    <property type="evidence" value="ECO:0007669"/>
    <property type="project" value="InterPro"/>
</dbReference>
<dbReference type="InterPro" id="IPR005196">
    <property type="entry name" value="Glyco_hydro_65_N"/>
</dbReference>
<dbReference type="OrthoDB" id="414934at2"/>
<comment type="caution">
    <text evidence="2">The sequence shown here is derived from an EMBL/GenBank/DDBJ whole genome shotgun (WGS) entry which is preliminary data.</text>
</comment>
<evidence type="ECO:0000259" key="1">
    <source>
        <dbReference type="Pfam" id="PF03636"/>
    </source>
</evidence>
<evidence type="ECO:0000313" key="2">
    <source>
        <dbReference type="EMBL" id="KRR09207.1"/>
    </source>
</evidence>